<accession>A0ABQ4YMJ3</accession>
<evidence type="ECO:0000259" key="1">
    <source>
        <dbReference type="Pfam" id="PF17919"/>
    </source>
</evidence>
<dbReference type="Gene3D" id="3.30.70.270">
    <property type="match status" value="1"/>
</dbReference>
<comment type="caution">
    <text evidence="2">The sequence shown here is derived from an EMBL/GenBank/DDBJ whole genome shotgun (WGS) entry which is preliminary data.</text>
</comment>
<protein>
    <submittedName>
        <fullName evidence="2">Mitochondrial protein</fullName>
    </submittedName>
</protein>
<gene>
    <name evidence="2" type="ORF">Tco_0728023</name>
</gene>
<evidence type="ECO:0000313" key="2">
    <source>
        <dbReference type="EMBL" id="GJS78142.1"/>
    </source>
</evidence>
<dbReference type="InterPro" id="IPR041577">
    <property type="entry name" value="RT_RNaseH_2"/>
</dbReference>
<evidence type="ECO:0000313" key="3">
    <source>
        <dbReference type="Proteomes" id="UP001151760"/>
    </source>
</evidence>
<dbReference type="CDD" id="cd09274">
    <property type="entry name" value="RNase_HI_RT_Ty3"/>
    <property type="match status" value="1"/>
</dbReference>
<dbReference type="Pfam" id="PF17919">
    <property type="entry name" value="RT_RNaseH_2"/>
    <property type="match status" value="1"/>
</dbReference>
<proteinExistence type="predicted"/>
<dbReference type="PANTHER" id="PTHR34072:SF55">
    <property type="entry name" value="DNA_RNA POLYMERASES SUPERFAMILY PROTEIN"/>
    <property type="match status" value="1"/>
</dbReference>
<keyword evidence="3" id="KW-1185">Reference proteome</keyword>
<reference evidence="2" key="1">
    <citation type="journal article" date="2022" name="Int. J. Mol. Sci.">
        <title>Draft Genome of Tanacetum Coccineum: Genomic Comparison of Closely Related Tanacetum-Family Plants.</title>
        <authorList>
            <person name="Yamashiro T."/>
            <person name="Shiraishi A."/>
            <person name="Nakayama K."/>
            <person name="Satake H."/>
        </authorList>
    </citation>
    <scope>NUCLEOTIDE SEQUENCE</scope>
</reference>
<organism evidence="2 3">
    <name type="scientific">Tanacetum coccineum</name>
    <dbReference type="NCBI Taxonomy" id="301880"/>
    <lineage>
        <taxon>Eukaryota</taxon>
        <taxon>Viridiplantae</taxon>
        <taxon>Streptophyta</taxon>
        <taxon>Embryophyta</taxon>
        <taxon>Tracheophyta</taxon>
        <taxon>Spermatophyta</taxon>
        <taxon>Magnoliopsida</taxon>
        <taxon>eudicotyledons</taxon>
        <taxon>Gunneridae</taxon>
        <taxon>Pentapetalae</taxon>
        <taxon>asterids</taxon>
        <taxon>campanulids</taxon>
        <taxon>Asterales</taxon>
        <taxon>Asteraceae</taxon>
        <taxon>Asteroideae</taxon>
        <taxon>Anthemideae</taxon>
        <taxon>Anthemidinae</taxon>
        <taxon>Tanacetum</taxon>
    </lineage>
</organism>
<dbReference type="Proteomes" id="UP001151760">
    <property type="component" value="Unassembled WGS sequence"/>
</dbReference>
<dbReference type="InterPro" id="IPR043128">
    <property type="entry name" value="Rev_trsase/Diguanyl_cyclase"/>
</dbReference>
<dbReference type="SUPFAM" id="SSF56672">
    <property type="entry name" value="DNA/RNA polymerases"/>
    <property type="match status" value="1"/>
</dbReference>
<dbReference type="EMBL" id="BQNB010010502">
    <property type="protein sequence ID" value="GJS78142.1"/>
    <property type="molecule type" value="Genomic_DNA"/>
</dbReference>
<dbReference type="PANTHER" id="PTHR34072">
    <property type="entry name" value="ENZYMATIC POLYPROTEIN-RELATED"/>
    <property type="match status" value="1"/>
</dbReference>
<sequence>MELVNDLRFVVSGCGSVGVMLGNGKIENSYGLCKQVVLTLHELQVVDDFYPLELGSTDMILGIKWLQTLVGSSPISGRPAPVGARGGCHLIETAVQWRRRIGLEIRPTSPESEEILVCWVALSVSGTGVLRGPTPRREIEFLVVHIVTGEGVMADPSKIAAMVDWPLPKNIEELRGFLGLTSYYRKFVKGYEKIAWALTEQLKKDTNFHWNDEATYASGSGVGAVLMQEGKPIAYFSQVLGIRAKLKSVYERELMAIVLAVKKWRPYLMGRRFIIQYRPGKDNSAADALSRRAESVEYKALSVPSVYYWDELLEDLERDPELEPLREKVIEEDGSCEGYTIDLNTLHFLKFPENSFEVLKLLGNSVEVLKIMENKLESMNILENKLESLKHHENQPTQFDLTPHMQSQRWTDINAGIQQYLQKLYNTNKASLKAAHWVINPETGTNQARAVQNCQNRAKSTVVCRQGSQSLARLPENQIDGELSHSGEEMLRLQALGSNTPLGVPYTDEEINALARKGKQRGHLPGVGRVLPGRATDWFGDVEMADDEDGGKGMKVFTREDGDDS</sequence>
<reference evidence="2" key="2">
    <citation type="submission" date="2022-01" db="EMBL/GenBank/DDBJ databases">
        <authorList>
            <person name="Yamashiro T."/>
            <person name="Shiraishi A."/>
            <person name="Satake H."/>
            <person name="Nakayama K."/>
        </authorList>
    </citation>
    <scope>NUCLEOTIDE SEQUENCE</scope>
</reference>
<feature type="domain" description="Reverse transcriptase/retrotransposon-derived protein RNase H-like" evidence="1">
    <location>
        <begin position="215"/>
        <end position="275"/>
    </location>
</feature>
<dbReference type="CDD" id="cd00303">
    <property type="entry name" value="retropepsin_like"/>
    <property type="match status" value="1"/>
</dbReference>
<name>A0ABQ4YMJ3_9ASTR</name>
<dbReference type="InterPro" id="IPR043502">
    <property type="entry name" value="DNA/RNA_pol_sf"/>
</dbReference>